<gene>
    <name evidence="2" type="ORF">NIIDNTM18_29120</name>
</gene>
<dbReference type="EMBL" id="AP023287">
    <property type="protein sequence ID" value="BCI53634.1"/>
    <property type="molecule type" value="Genomic_DNA"/>
</dbReference>
<proteinExistence type="predicted"/>
<organism evidence="2 3">
    <name type="scientific">Mycolicibacterium litorale</name>
    <dbReference type="NCBI Taxonomy" id="758802"/>
    <lineage>
        <taxon>Bacteria</taxon>
        <taxon>Bacillati</taxon>
        <taxon>Actinomycetota</taxon>
        <taxon>Actinomycetes</taxon>
        <taxon>Mycobacteriales</taxon>
        <taxon>Mycobacteriaceae</taxon>
        <taxon>Mycolicibacterium</taxon>
    </lineage>
</organism>
<name>A0A6S6P4P0_9MYCO</name>
<feature type="compositionally biased region" description="Basic and acidic residues" evidence="1">
    <location>
        <begin position="58"/>
        <end position="70"/>
    </location>
</feature>
<dbReference type="Proteomes" id="UP000515734">
    <property type="component" value="Chromosome"/>
</dbReference>
<reference evidence="2 3" key="1">
    <citation type="submission" date="2020-07" db="EMBL/GenBank/DDBJ databases">
        <title>Complete genome sequence of Mycolicibacterium litorale like strain isolated from cardiac implantable electronic device infection.</title>
        <authorList>
            <person name="Fukano H."/>
            <person name="Miyama H."/>
            <person name="Hoshino Y."/>
        </authorList>
    </citation>
    <scope>NUCLEOTIDE SEQUENCE [LARGE SCALE GENOMIC DNA]</scope>
    <source>
        <strain evidence="2 3">NIIDNTM18</strain>
    </source>
</reference>
<evidence type="ECO:0000256" key="1">
    <source>
        <dbReference type="SAM" id="MobiDB-lite"/>
    </source>
</evidence>
<evidence type="ECO:0000313" key="2">
    <source>
        <dbReference type="EMBL" id="BCI53634.1"/>
    </source>
</evidence>
<accession>A0A6S6P4P0</accession>
<dbReference type="AlphaFoldDB" id="A0A6S6P4P0"/>
<protein>
    <submittedName>
        <fullName evidence="2">Uncharacterized protein</fullName>
    </submittedName>
</protein>
<sequence>MEAELAHQQDQRRRCADDRLCAQTRTLALDLALQTDQSGQAEGDEQADDLSGLLAGATEERIRREREVHS</sequence>
<evidence type="ECO:0000313" key="3">
    <source>
        <dbReference type="Proteomes" id="UP000515734"/>
    </source>
</evidence>
<feature type="region of interest" description="Disordered" evidence="1">
    <location>
        <begin position="37"/>
        <end position="70"/>
    </location>
</feature>